<comment type="caution">
    <text evidence="2">The sequence shown here is derived from an EMBL/GenBank/DDBJ whole genome shotgun (WGS) entry which is preliminary data.</text>
</comment>
<dbReference type="Gene3D" id="3.90.180.10">
    <property type="entry name" value="Medium-chain alcohol dehydrogenases, catalytic domain"/>
    <property type="match status" value="1"/>
</dbReference>
<dbReference type="RefSeq" id="WP_116733509.1">
    <property type="nucleotide sequence ID" value="NZ_JARMCS010000072.1"/>
</dbReference>
<name>A0ABV3IHT9_9BACI</name>
<feature type="domain" description="Alcohol dehydrogenase-like N-terminal" evidence="1">
    <location>
        <begin position="6"/>
        <end position="33"/>
    </location>
</feature>
<evidence type="ECO:0000259" key="1">
    <source>
        <dbReference type="Pfam" id="PF08240"/>
    </source>
</evidence>
<organism evidence="2 3">
    <name type="scientific">Bacillus proteolyticus</name>
    <dbReference type="NCBI Taxonomy" id="2026192"/>
    <lineage>
        <taxon>Bacteria</taxon>
        <taxon>Bacillati</taxon>
        <taxon>Bacillota</taxon>
        <taxon>Bacilli</taxon>
        <taxon>Bacillales</taxon>
        <taxon>Bacillaceae</taxon>
        <taxon>Bacillus</taxon>
        <taxon>Bacillus cereus group</taxon>
    </lineage>
</organism>
<protein>
    <submittedName>
        <fullName evidence="2">Alcohol dehydrogenase catalytic domain-containing protein</fullName>
    </submittedName>
</protein>
<dbReference type="InterPro" id="IPR013154">
    <property type="entry name" value="ADH-like_N"/>
</dbReference>
<dbReference type="SUPFAM" id="SSF50129">
    <property type="entry name" value="GroES-like"/>
    <property type="match status" value="1"/>
</dbReference>
<gene>
    <name evidence="2" type="ORF">MRBLBA1_004773</name>
</gene>
<proteinExistence type="predicted"/>
<dbReference type="Pfam" id="PF08240">
    <property type="entry name" value="ADH_N"/>
    <property type="match status" value="1"/>
</dbReference>
<evidence type="ECO:0000313" key="3">
    <source>
        <dbReference type="Proteomes" id="UP001552502"/>
    </source>
</evidence>
<dbReference type="Proteomes" id="UP001552502">
    <property type="component" value="Unassembled WGS sequence"/>
</dbReference>
<sequence length="40" mass="4301">MTNVLSKFPKTIGQDVVGIVDKLGPDVTDFKVGGVGKYYN</sequence>
<dbReference type="EMBL" id="JBEGIE010000059">
    <property type="protein sequence ID" value="MEV4913840.1"/>
    <property type="molecule type" value="Genomic_DNA"/>
</dbReference>
<keyword evidence="3" id="KW-1185">Reference proteome</keyword>
<reference evidence="2 3" key="1">
    <citation type="journal article" date="2023" name="Proc. Natl. Acad. Sci. U.S.A.">
        <title>Bacterial tolerance to host-exuded specialized metabolites structures the maize root microbiome.</title>
        <authorList>
            <person name="Thoenen L."/>
            <person name="Giroud C."/>
            <person name="Kreuzer M."/>
            <person name="Waelchli J."/>
            <person name="Gfeller V."/>
            <person name="Deslandes-Herold G."/>
            <person name="Mateo P."/>
            <person name="Robert C.A.M."/>
            <person name="Ahrens C.H."/>
            <person name="Rubio-Somoza I."/>
            <person name="Bruggmann R."/>
            <person name="Erb M."/>
            <person name="Schlaeppi K."/>
        </authorList>
    </citation>
    <scope>NUCLEOTIDE SEQUENCE [LARGE SCALE GENOMIC DNA]</scope>
    <source>
        <strain evidence="2 3">LBA1-1-1.1</strain>
    </source>
</reference>
<dbReference type="InterPro" id="IPR011032">
    <property type="entry name" value="GroES-like_sf"/>
</dbReference>
<accession>A0ABV3IHT9</accession>
<evidence type="ECO:0000313" key="2">
    <source>
        <dbReference type="EMBL" id="MEV4913840.1"/>
    </source>
</evidence>